<evidence type="ECO:0000313" key="1">
    <source>
        <dbReference type="EMBL" id="MDN3712274.1"/>
    </source>
</evidence>
<organism evidence="1 2">
    <name type="scientific">Paracoccus cavernae</name>
    <dbReference type="NCBI Taxonomy" id="1571207"/>
    <lineage>
        <taxon>Bacteria</taxon>
        <taxon>Pseudomonadati</taxon>
        <taxon>Pseudomonadota</taxon>
        <taxon>Alphaproteobacteria</taxon>
        <taxon>Rhodobacterales</taxon>
        <taxon>Paracoccaceae</taxon>
        <taxon>Paracoccus</taxon>
    </lineage>
</organism>
<gene>
    <name evidence="1" type="ORF">QWZ10_11705</name>
</gene>
<reference evidence="2" key="1">
    <citation type="journal article" date="2019" name="Int. J. Syst. Evol. Microbiol.">
        <title>The Global Catalogue of Microorganisms (GCM) 10K type strain sequencing project: providing services to taxonomists for standard genome sequencing and annotation.</title>
        <authorList>
            <consortium name="The Broad Institute Genomics Platform"/>
            <consortium name="The Broad Institute Genome Sequencing Center for Infectious Disease"/>
            <person name="Wu L."/>
            <person name="Ma J."/>
        </authorList>
    </citation>
    <scope>NUCLEOTIDE SEQUENCE [LARGE SCALE GENOMIC DNA]</scope>
    <source>
        <strain evidence="2">CECT 8482</strain>
    </source>
</reference>
<proteinExistence type="predicted"/>
<keyword evidence="2" id="KW-1185">Reference proteome</keyword>
<dbReference type="EMBL" id="JAUFRC010000001">
    <property type="protein sequence ID" value="MDN3712274.1"/>
    <property type="molecule type" value="Genomic_DNA"/>
</dbReference>
<name>A0ABT8D6X8_9RHOB</name>
<evidence type="ECO:0000313" key="2">
    <source>
        <dbReference type="Proteomes" id="UP001243846"/>
    </source>
</evidence>
<comment type="caution">
    <text evidence="1">The sequence shown here is derived from an EMBL/GenBank/DDBJ whole genome shotgun (WGS) entry which is preliminary data.</text>
</comment>
<dbReference type="InterPro" id="IPR021251">
    <property type="entry name" value="DUF2793"/>
</dbReference>
<dbReference type="RefSeq" id="WP_377787066.1">
    <property type="nucleotide sequence ID" value="NZ_JBHUOC010000001.1"/>
</dbReference>
<dbReference type="Proteomes" id="UP001243846">
    <property type="component" value="Unassembled WGS sequence"/>
</dbReference>
<protein>
    <submittedName>
        <fullName evidence="1">DUF2793 domain-containing protein</fullName>
    </submittedName>
</protein>
<sequence>MSENATSNHALPLLMPAQAQKHVTVNEALQRLDGMVDLVLQSTERSTPPATVADGLCWAVPQGAVNAWEGRAGQIAIGANGGWVFVPPRMGSRAFVADRGVQAVHTGQIWVTGALTMGTHGSGLIARQDSVEVTLAAGTTMDSTLIIPAGAMVLGVTARVTGAITGSLTSWRLGTVGAENRFGEGLGKGLGSWGRGILSQPMTYWDPATIRLGATGAVSPPARSVWSPIGWSCASLTEQ</sequence>
<dbReference type="Pfam" id="PF10983">
    <property type="entry name" value="DUF2793"/>
    <property type="match status" value="1"/>
</dbReference>
<accession>A0ABT8D6X8</accession>